<feature type="region of interest" description="Disordered" evidence="1">
    <location>
        <begin position="911"/>
        <end position="953"/>
    </location>
</feature>
<evidence type="ECO:0000256" key="1">
    <source>
        <dbReference type="SAM" id="MobiDB-lite"/>
    </source>
</evidence>
<feature type="region of interest" description="Disordered" evidence="1">
    <location>
        <begin position="512"/>
        <end position="536"/>
    </location>
</feature>
<name>A0A2H1GJR1_ZYMTR</name>
<reference evidence="3" key="1">
    <citation type="submission" date="2017-05" db="EMBL/GenBank/DDBJ databases">
        <authorList>
            <person name="Song R."/>
            <person name="Chenine A.L."/>
            <person name="Ruprecht R.M."/>
        </authorList>
    </citation>
    <scope>NUCLEOTIDE SEQUENCE [LARGE SCALE GENOMIC DNA]</scope>
</reference>
<evidence type="ECO:0000313" key="3">
    <source>
        <dbReference type="Proteomes" id="UP000245764"/>
    </source>
</evidence>
<proteinExistence type="predicted"/>
<feature type="compositionally biased region" description="Basic and acidic residues" evidence="1">
    <location>
        <begin position="512"/>
        <end position="522"/>
    </location>
</feature>
<organism evidence="2 3">
    <name type="scientific">Zymoseptoria tritici ST99CH_1E4</name>
    <dbReference type="NCBI Taxonomy" id="1276532"/>
    <lineage>
        <taxon>Eukaryota</taxon>
        <taxon>Fungi</taxon>
        <taxon>Dikarya</taxon>
        <taxon>Ascomycota</taxon>
        <taxon>Pezizomycotina</taxon>
        <taxon>Dothideomycetes</taxon>
        <taxon>Dothideomycetidae</taxon>
        <taxon>Mycosphaerellales</taxon>
        <taxon>Mycosphaerellaceae</taxon>
        <taxon>Zymoseptoria</taxon>
    </lineage>
</organism>
<feature type="compositionally biased region" description="Acidic residues" evidence="1">
    <location>
        <begin position="223"/>
        <end position="236"/>
    </location>
</feature>
<feature type="region of interest" description="Disordered" evidence="1">
    <location>
        <begin position="282"/>
        <end position="332"/>
    </location>
</feature>
<gene>
    <name evidence="2" type="ORF">ZT1E4_G6810</name>
</gene>
<accession>A0A2H1GJR1</accession>
<dbReference type="Proteomes" id="UP000245764">
    <property type="component" value="Chromosome 6"/>
</dbReference>
<dbReference type="EMBL" id="LT854258">
    <property type="protein sequence ID" value="SMR53836.1"/>
    <property type="molecule type" value="Genomic_DNA"/>
</dbReference>
<feature type="compositionally biased region" description="Basic and acidic residues" evidence="1">
    <location>
        <begin position="917"/>
        <end position="929"/>
    </location>
</feature>
<feature type="region of interest" description="Disordered" evidence="1">
    <location>
        <begin position="213"/>
        <end position="236"/>
    </location>
</feature>
<protein>
    <submittedName>
        <fullName evidence="2">Uncharacterized protein</fullName>
    </submittedName>
</protein>
<evidence type="ECO:0000313" key="2">
    <source>
        <dbReference type="EMBL" id="SMR53836.1"/>
    </source>
</evidence>
<sequence>MEPVCQALNLSDEQKCTAPATSANLLFCRLHSKQSLGLYLGYKKRNAAFDELETRLPEWLNNKIAEQPLRNVSFDDVEDEATLAELHNYLYKRYGLLDRVIRARKLHHSHFYPLDLDYGHKTYIDKLTNERFVTLRALERLQKRALEVVYRNQTWLAWVRQQQEEEENVRENESKQIKREAAMFRRRNKEIESRLRRKRIKEGLRRQEAALEEAFKERQDTSDQQDEEESWDPIEDEVENDRSKFVEMMMHLLWLNPPKETSAHDVDTADAGDPTQQEPVEAEFNGVANKSKTGASAPAKAMNRNQKKRAKKQAKAESAPANTSNDGNADDSARIEVNETSEQVSKRLLNGAKFDWQENVRGDLLAGVIDHPHELHGQVLGLPQEEVDQLVAEIGEIKQLLLCRLIISQAALLPAALRAESVEQFFNDPELSSAELRDLCLRLEQPSLQEIRDACADFARDENEEEVIKPDDEQDEQETYDMSIAERSHRVPLWRGKKGARDEDFWKTKHEKELEKRRRDSNEAPPRLDFGEIEDGNTRPGKRVRIKLCGKYIWNQASERTVARRGWLQFAVIAHGTKFGEAIQLCRSWDEFYGLSILNIFGYFPSAGWATWAGDRTRSQFLQLGFVPRFSFLGAHEMSSRAATGARGAGPRTHDVMECKNVICAHIKRNDPVSRRFVQYLNLYSSELCILVRDAKTGRIVVQPPKKEWWLTRTKSGMGRASRSEWQVTSEVNEGMFERLSDTSVFSDFRFSFSEHYDVIVWDTLPGVHPEEFQSRIHNTLIKAYRFTQGIECYSVAAPILKTIRRDPDTGRCRDSIDFLVEYLDGKVTGRRDMTAEEKHERYYNEIDAAEDEVLFPEELQGQQITAIGDHADRITQALGTHGFNMIRFIKGLDSDDDSDDYASDAEKLNVNRGKRKENGSAPRKDPNRGKVPKSLALRQRNSRFNKARPAGELSEAQIIRKSQNLAEDLKKASAREHKWQVEEDKCPNDFAPDCRCEACNKAEGRLNEWEDDDGWSSDNSLSDPESWESDSDCPMLEEDDLELVETDRQQLKKLKAFVFAERVGREDVEKQFAYFIEREKANVFKPQFHAADLELGHMERYAELQNFREASKRINGWSSYVRGKRMQALMWLGVHLSEHRLVARDIADAFALTGLFFAPHKLCGSEVHDWRETLKNRTKLVDNDYKASQPAYYRDWRSDEIQPADFWPPASKHGDAFRPPGGGRPAKAWDAVTRPTIARLYKAGIITPAYFSNTLGRAIARDDPMTGRPSMFIDYRQAEFFGGGLIRGRDHITDYRTIDLLKLARAQLEKAPDSRFALLRVYSHSMFMPLTTALNEELAFKDSRGRAWLWKFYPKDVCGGEANFQETVDGRLRRWKAQLALNVKVRRDIVLVMGKDREELERMMIGTVFAIQTQPWRYEVDFWRSFADVDLGFLEALDRKWVQ</sequence>
<feature type="region of interest" description="Disordered" evidence="1">
    <location>
        <begin position="1009"/>
        <end position="1033"/>
    </location>
</feature>